<dbReference type="SUPFAM" id="SSF52540">
    <property type="entry name" value="P-loop containing nucleoside triphosphate hydrolases"/>
    <property type="match status" value="2"/>
</dbReference>
<dbReference type="InterPro" id="IPR013525">
    <property type="entry name" value="ABC2_TM"/>
</dbReference>
<dbReference type="PROSITE" id="PS00211">
    <property type="entry name" value="ABC_TRANSPORTER_1"/>
    <property type="match status" value="1"/>
</dbReference>
<evidence type="ECO:0000256" key="7">
    <source>
        <dbReference type="SAM" id="Phobius"/>
    </source>
</evidence>
<feature type="transmembrane region" description="Helical" evidence="7">
    <location>
        <begin position="760"/>
        <end position="784"/>
    </location>
</feature>
<dbReference type="InterPro" id="IPR003439">
    <property type="entry name" value="ABC_transporter-like_ATP-bd"/>
</dbReference>
<feature type="domain" description="ABC transporter" evidence="8">
    <location>
        <begin position="1005"/>
        <end position="1238"/>
    </location>
</feature>
<sequence>MVSTFFNKVNFAVPIGCFLYLLAYLPANIITSNYAETTFIQKLAACLSSNIAMVLGARFLVRAEMTKVGVKWSNLFSTKVDNFVFAYILGMFLLDGFLYGLVTWYIEAVFPGQYGVSKPWNFFLLRSYWCGETIMKKNKSRQFYETIESKYFEPEPTGMVAGIELKHLCKTFHVQNSTKKAIEDLSLSFYEGQITVLLGCNGAGKSTTLSILSGLYPATSGEVCVNGYDISKYIVQIRRNLGICPQQDLLFNYMTVSEHLHFYCVIKGIPQKMRPMEIDHMLSTFNLLGKRNAFSESLSGGMKRRLSIIIALIGGSKVVILDEPTSSMDPASRRATWDLLQHYKQNRTILLTTHYMDEADVLGDRIAIMVKGTLRCCGSSLFLKKLYGVGYHIVMVKEPHCNVEEISELIHCHISVATLEKNAVNELSFILPKEYTHRFEVLFTDLEKRQKELGIANFGISVTTMEEVFLRVSNTEDSQTDIQATQTQPSLMSKVSIKNQNKSMSRNDRIDSSSVNESPTTTIMYNTECCLYYQQFHAMFVKKVMFSWRNWKLILLQIMVFLGSLAFLLEVDRLSHINEDKNARQMNLDQYGQTIVPLSISGNSNFTVTFLEHLKITLQSEKHTLKEVQGNLLKYLLENEECINLCIVAFSIEVKKGEVIVTAFFNNQAYHSPPLALAMVDNILFKSVSGPDASLTISNKPQPRSETNDHIDMNTDGHQVAFNIHFGMAFLISGFCLLTVTERVSKAKHIQFVSGVYVSVYWLSALLWDLIVFFISCCLLLGVFKYCHFDIFLKDYHFLDTLLIFTLYGFSAIPLMYLLSFLFSKSTSAYIMLVLFNYFSGIFTLLIDAALELGEGQDNMPDDTRTFILNLLLLFPNYNLGKWIGDYFDFYQRKKWCAIKNAHDHLACSGKATPRNFYSLTQEVHGKNMIVMTATGFIFLLLIFFWETTLWKLRPFFNQYVYFGIYKKFKRKSLRELYETPEDEDVQNERKRILGQSRLMLKSAVLIKELTKIYFNCPVIVALKKISLGVQNRECFGLLGFNGAGKTTTFQILAGEQTVTSGDVFIDDLNIAKNTQKVMSRVGYCPQSDALLEYMTGREIMIMYARLWGVCEPQIQLHVNKWLNVLQLEPHADKLIRNYSGGNKRKLSTILALMGKPSVVLLDEPSAGMDPVAQHLLWNAVTMAKESGKAIIISSHRLEKCDAFCTRLAIMVQGEFVCLGSPQQLKSKFGGIYALKVKVKTDTSVDVLNSLKFFITIAFPGSELKQENQGILNYYIHSKDKNWGKMFGILEEAKEQFNLEDYSISQITLEQVFLTFASQEETNEKASP</sequence>
<reference evidence="10" key="1">
    <citation type="submission" date="2025-08" db="UniProtKB">
        <authorList>
            <consortium name="RefSeq"/>
        </authorList>
    </citation>
    <scope>IDENTIFICATION</scope>
</reference>
<dbReference type="InterPro" id="IPR003593">
    <property type="entry name" value="AAA+_ATPase"/>
</dbReference>
<dbReference type="GeneID" id="103107788"/>
<dbReference type="PANTHER" id="PTHR19229:SF243">
    <property type="entry name" value="ATP-BINDING CASSETTE, SUB-FAMILY A (ABC1), MEMBER 15"/>
    <property type="match status" value="1"/>
</dbReference>
<dbReference type="InterPro" id="IPR027417">
    <property type="entry name" value="P-loop_NTPase"/>
</dbReference>
<evidence type="ECO:0000313" key="9">
    <source>
        <dbReference type="Proteomes" id="UP001652624"/>
    </source>
</evidence>
<feature type="transmembrane region" description="Helical" evidence="7">
    <location>
        <begin position="796"/>
        <end position="823"/>
    </location>
</feature>
<evidence type="ECO:0000313" key="10">
    <source>
        <dbReference type="RefSeq" id="XP_060028825.1"/>
    </source>
</evidence>
<keyword evidence="6 7" id="KW-0472">Membrane</keyword>
<feature type="transmembrane region" description="Helical" evidence="7">
    <location>
        <begin position="82"/>
        <end position="106"/>
    </location>
</feature>
<dbReference type="Pfam" id="PF00005">
    <property type="entry name" value="ABC_tran"/>
    <property type="match status" value="2"/>
</dbReference>
<evidence type="ECO:0000256" key="2">
    <source>
        <dbReference type="ARBA" id="ARBA00022692"/>
    </source>
</evidence>
<evidence type="ECO:0000256" key="6">
    <source>
        <dbReference type="ARBA" id="ARBA00023136"/>
    </source>
</evidence>
<feature type="domain" description="ABC transporter" evidence="8">
    <location>
        <begin position="163"/>
        <end position="396"/>
    </location>
</feature>
<dbReference type="PANTHER" id="PTHR19229">
    <property type="entry name" value="ATP-BINDING CASSETTE TRANSPORTER SUBFAMILY A ABCA"/>
    <property type="match status" value="1"/>
</dbReference>
<keyword evidence="9" id="KW-1185">Reference proteome</keyword>
<keyword evidence="5 7" id="KW-1133">Transmembrane helix</keyword>
<gene>
    <name evidence="10" type="primary">LOC103107788</name>
</gene>
<keyword evidence="4" id="KW-0067">ATP-binding</keyword>
<dbReference type="Proteomes" id="UP001652624">
    <property type="component" value="Chromosome 15"/>
</dbReference>
<feature type="transmembrane region" description="Helical" evidence="7">
    <location>
        <begin position="720"/>
        <end position="740"/>
    </location>
</feature>
<dbReference type="InterPro" id="IPR026082">
    <property type="entry name" value="ABCA"/>
</dbReference>
<evidence type="ECO:0000256" key="4">
    <source>
        <dbReference type="ARBA" id="ARBA00022840"/>
    </source>
</evidence>
<dbReference type="RefSeq" id="XP_060028825.1">
    <property type="nucleotide sequence ID" value="XM_060172842.1"/>
</dbReference>
<dbReference type="InterPro" id="IPR017871">
    <property type="entry name" value="ABC_transporter-like_CS"/>
</dbReference>
<protein>
    <submittedName>
        <fullName evidence="10">Phospholipid-transporting ATPase ABCA3-like isoform X1</fullName>
    </submittedName>
</protein>
<accession>A0ABM3VX85</accession>
<organism evidence="9 10">
    <name type="scientific">Erinaceus europaeus</name>
    <name type="common">Western European hedgehog</name>
    <dbReference type="NCBI Taxonomy" id="9365"/>
    <lineage>
        <taxon>Eukaryota</taxon>
        <taxon>Metazoa</taxon>
        <taxon>Chordata</taxon>
        <taxon>Craniata</taxon>
        <taxon>Vertebrata</taxon>
        <taxon>Euteleostomi</taxon>
        <taxon>Mammalia</taxon>
        <taxon>Eutheria</taxon>
        <taxon>Laurasiatheria</taxon>
        <taxon>Eulipotyphla</taxon>
        <taxon>Erinaceidae</taxon>
        <taxon>Erinaceinae</taxon>
        <taxon>Erinaceus</taxon>
    </lineage>
</organism>
<feature type="transmembrane region" description="Helical" evidence="7">
    <location>
        <begin position="39"/>
        <end position="61"/>
    </location>
</feature>
<dbReference type="Pfam" id="PF12698">
    <property type="entry name" value="ABC2_membrane_3"/>
    <property type="match status" value="1"/>
</dbReference>
<dbReference type="InterPro" id="IPR056264">
    <property type="entry name" value="R2_ABCA1-4-like"/>
</dbReference>
<feature type="transmembrane region" description="Helical" evidence="7">
    <location>
        <begin position="9"/>
        <end position="27"/>
    </location>
</feature>
<keyword evidence="3" id="KW-0547">Nucleotide-binding</keyword>
<evidence type="ECO:0000256" key="3">
    <source>
        <dbReference type="ARBA" id="ARBA00022741"/>
    </source>
</evidence>
<dbReference type="PROSITE" id="PS50893">
    <property type="entry name" value="ABC_TRANSPORTER_2"/>
    <property type="match status" value="2"/>
</dbReference>
<evidence type="ECO:0000256" key="5">
    <source>
        <dbReference type="ARBA" id="ARBA00022989"/>
    </source>
</evidence>
<comment type="subcellular location">
    <subcellularLocation>
        <location evidence="1">Membrane</location>
        <topology evidence="1">Multi-pass membrane protein</topology>
    </subcellularLocation>
</comment>
<dbReference type="CDD" id="cd03263">
    <property type="entry name" value="ABC_subfamily_A"/>
    <property type="match status" value="2"/>
</dbReference>
<dbReference type="Pfam" id="PF23321">
    <property type="entry name" value="R1_ABCA1"/>
    <property type="match status" value="1"/>
</dbReference>
<name>A0ABM3VX85_ERIEU</name>
<evidence type="ECO:0000259" key="8">
    <source>
        <dbReference type="PROSITE" id="PS50893"/>
    </source>
</evidence>
<feature type="transmembrane region" description="Helical" evidence="7">
    <location>
        <begin position="829"/>
        <end position="851"/>
    </location>
</feature>
<feature type="transmembrane region" description="Helical" evidence="7">
    <location>
        <begin position="929"/>
        <end position="946"/>
    </location>
</feature>
<proteinExistence type="predicted"/>
<evidence type="ECO:0000256" key="1">
    <source>
        <dbReference type="ARBA" id="ARBA00004141"/>
    </source>
</evidence>
<dbReference type="SMART" id="SM00382">
    <property type="entry name" value="AAA"/>
    <property type="match status" value="2"/>
</dbReference>
<dbReference type="Gene3D" id="3.40.50.300">
    <property type="entry name" value="P-loop containing nucleotide triphosphate hydrolases"/>
    <property type="match status" value="2"/>
</dbReference>
<keyword evidence="2 7" id="KW-0812">Transmembrane</keyword>